<keyword evidence="2" id="KW-1185">Reference proteome</keyword>
<sequence length="308" mass="34400">MRGRSYSKLRETTFDLYTESECLPWYYKALSTFSAWLVLAGYILFSIAFTSTADDLRISPSIITGLAATGVFLGYLSDFALAFLSRSLIFTFDGVLMPVLTASAVGVFSTIVHRALKKSTQPGTTVYLILPLVTASIGTIVSAVLSWVVYRKLRKIKELDARRRIHVPMDHFTSPMLPQSAFSREVHDMVPDDEQQRRQLMHLLMAKENRHGSMEDASSTYRIDLPWDTAAGGSRQRSGSLPNTEQNTSRLNIFGGGRDRSNTAESFKDPRERRREQIERSGMLPLHTPTSAGLSPAWHGSGQSPRYG</sequence>
<proteinExistence type="predicted"/>
<accession>A0ACC3AHL4</accession>
<gene>
    <name evidence="1" type="ORF">H2198_001185</name>
</gene>
<evidence type="ECO:0000313" key="1">
    <source>
        <dbReference type="EMBL" id="KAJ9662736.1"/>
    </source>
</evidence>
<dbReference type="EMBL" id="JAPDRQ010000013">
    <property type="protein sequence ID" value="KAJ9662736.1"/>
    <property type="molecule type" value="Genomic_DNA"/>
</dbReference>
<dbReference type="Proteomes" id="UP001172386">
    <property type="component" value="Unassembled WGS sequence"/>
</dbReference>
<reference evidence="1" key="1">
    <citation type="submission" date="2022-10" db="EMBL/GenBank/DDBJ databases">
        <title>Culturing micro-colonial fungi from biological soil crusts in the Mojave desert and describing Neophaeococcomyces mojavensis, and introducing the new genera and species Taxawa tesnikishii.</title>
        <authorList>
            <person name="Kurbessoian T."/>
            <person name="Stajich J.E."/>
        </authorList>
    </citation>
    <scope>NUCLEOTIDE SEQUENCE</scope>
    <source>
        <strain evidence="1">JES_112</strain>
    </source>
</reference>
<organism evidence="1 2">
    <name type="scientific">Neophaeococcomyces mojaviensis</name>
    <dbReference type="NCBI Taxonomy" id="3383035"/>
    <lineage>
        <taxon>Eukaryota</taxon>
        <taxon>Fungi</taxon>
        <taxon>Dikarya</taxon>
        <taxon>Ascomycota</taxon>
        <taxon>Pezizomycotina</taxon>
        <taxon>Eurotiomycetes</taxon>
        <taxon>Chaetothyriomycetidae</taxon>
        <taxon>Chaetothyriales</taxon>
        <taxon>Chaetothyriales incertae sedis</taxon>
        <taxon>Neophaeococcomyces</taxon>
    </lineage>
</organism>
<name>A0ACC3AHL4_9EURO</name>
<evidence type="ECO:0000313" key="2">
    <source>
        <dbReference type="Proteomes" id="UP001172386"/>
    </source>
</evidence>
<protein>
    <submittedName>
        <fullName evidence="1">Uncharacterized protein</fullName>
    </submittedName>
</protein>
<comment type="caution">
    <text evidence="1">The sequence shown here is derived from an EMBL/GenBank/DDBJ whole genome shotgun (WGS) entry which is preliminary data.</text>
</comment>